<organism evidence="1 2">
    <name type="scientific">Cercospora beticola</name>
    <name type="common">Sugarbeet leaf spot fungus</name>
    <dbReference type="NCBI Taxonomy" id="122368"/>
    <lineage>
        <taxon>Eukaryota</taxon>
        <taxon>Fungi</taxon>
        <taxon>Dikarya</taxon>
        <taxon>Ascomycota</taxon>
        <taxon>Pezizomycotina</taxon>
        <taxon>Dothideomycetes</taxon>
        <taxon>Dothideomycetidae</taxon>
        <taxon>Mycosphaerellales</taxon>
        <taxon>Mycosphaerellaceae</taxon>
        <taxon>Cercospora</taxon>
    </lineage>
</organism>
<dbReference type="RefSeq" id="XP_065459350.1">
    <property type="nucleotide sequence ID" value="XM_065603278.1"/>
</dbReference>
<reference evidence="1 2" key="1">
    <citation type="submission" date="2023-09" db="EMBL/GenBank/DDBJ databases">
        <title>Complete-Gapless Cercospora beticola genome.</title>
        <authorList>
            <person name="Wyatt N.A."/>
            <person name="Spanner R.E."/>
            <person name="Bolton M.D."/>
        </authorList>
    </citation>
    <scope>NUCLEOTIDE SEQUENCE [LARGE SCALE GENOMIC DNA]</scope>
    <source>
        <strain evidence="1">Cb09-40</strain>
    </source>
</reference>
<gene>
    <name evidence="1" type="ORF">RHO25_010275</name>
</gene>
<keyword evidence="2" id="KW-1185">Reference proteome</keyword>
<dbReference type="GeneID" id="90644642"/>
<sequence>MASDSAPVSALLASQHQPPPAAELTASTSKLHRVDTKKHFPFLDLPAELRLLVYEHLLVGDRPWTFWPRYSYKPKLQPNIIATCQLVREEATPVLYGCNEFVLQPYFDFGSFSWFVIDIGESTQYLNAFHVQGLCRSRTSLMKIFRLLKVCKALSKLAISQDLFLLYNNAGELAKDVGPLVRMLHRNQKKKQDQKPRDVLDGLHFAARTRPTDRTLVAHRNRSAEEAAAFGEEVKGLLRATFKRSMAWQGGTPCEEPLKQIKLGGNPRAMYPSE</sequence>
<protein>
    <submittedName>
        <fullName evidence="1">Uncharacterized protein</fullName>
    </submittedName>
</protein>
<dbReference type="PANTHER" id="PTHR42085:SF2">
    <property type="entry name" value="F-BOX DOMAIN-CONTAINING PROTEIN"/>
    <property type="match status" value="1"/>
</dbReference>
<name>A0ABZ0P190_CERBT</name>
<dbReference type="InterPro" id="IPR038883">
    <property type="entry name" value="AN11006-like"/>
</dbReference>
<dbReference type="EMBL" id="CP134190">
    <property type="protein sequence ID" value="WPB05622.1"/>
    <property type="molecule type" value="Genomic_DNA"/>
</dbReference>
<dbReference type="PANTHER" id="PTHR42085">
    <property type="entry name" value="F-BOX DOMAIN-CONTAINING PROTEIN"/>
    <property type="match status" value="1"/>
</dbReference>
<evidence type="ECO:0000313" key="2">
    <source>
        <dbReference type="Proteomes" id="UP001302367"/>
    </source>
</evidence>
<evidence type="ECO:0000313" key="1">
    <source>
        <dbReference type="EMBL" id="WPB05622.1"/>
    </source>
</evidence>
<proteinExistence type="predicted"/>
<accession>A0ABZ0P190</accession>
<dbReference type="Proteomes" id="UP001302367">
    <property type="component" value="Chromosome 7"/>
</dbReference>